<comment type="cofactor">
    <cofactor evidence="1">
        <name>Mg(2+)</name>
        <dbReference type="ChEBI" id="CHEBI:18420"/>
    </cofactor>
</comment>
<comment type="catalytic activity">
    <reaction evidence="10 11">
        <text>L-threonyl-[protein] + FAD = FMN-L-threonyl-[protein] + AMP + H(+)</text>
        <dbReference type="Rhea" id="RHEA:36847"/>
        <dbReference type="Rhea" id="RHEA-COMP:11060"/>
        <dbReference type="Rhea" id="RHEA-COMP:11061"/>
        <dbReference type="ChEBI" id="CHEBI:15378"/>
        <dbReference type="ChEBI" id="CHEBI:30013"/>
        <dbReference type="ChEBI" id="CHEBI:57692"/>
        <dbReference type="ChEBI" id="CHEBI:74257"/>
        <dbReference type="ChEBI" id="CHEBI:456215"/>
        <dbReference type="EC" id="2.7.1.180"/>
    </reaction>
</comment>
<proteinExistence type="inferred from homology"/>
<dbReference type="PIRSF" id="PIRSF006268">
    <property type="entry name" value="ApbE"/>
    <property type="match status" value="1"/>
</dbReference>
<evidence type="ECO:0000256" key="3">
    <source>
        <dbReference type="ARBA" id="ARBA00016337"/>
    </source>
</evidence>
<keyword evidence="6 11" id="KW-0479">Metal-binding</keyword>
<sequence>MGTTWSVKLVPPPGMHVPDLRDGIQARLDRVVAEMSHWDPASDLGRFNRASAGRWQELPEDFAAVLDCALAVARDSGGAYDPTVGPLVDLWGFGPDGPRDRTPDPAAVEEALARCGWQRLELDRDSRRVYQPGGLRLDLSSIAKGFGVDVVALHLEALGIDSHLVEVGGELRGRGVKPDGMPWWVALETPPDAAVGGAGAAVVALHGLSVATSGDYRRFFEAGGVRYAHTLDPRAGRPVANRLASVTVLHPSCMWADAFATALTVLGPEEGMAFAGDRDLAALFLIRTETGLEERLTPALMAMLE</sequence>
<name>A0ABX2TIP2_9PROT</name>
<keyword evidence="13" id="KW-1185">Reference proteome</keyword>
<evidence type="ECO:0000313" key="13">
    <source>
        <dbReference type="Proteomes" id="UP000584642"/>
    </source>
</evidence>
<keyword evidence="7 11" id="KW-0274">FAD</keyword>
<reference evidence="12 13" key="1">
    <citation type="submission" date="2020-05" db="EMBL/GenBank/DDBJ databases">
        <title>Azospirillum oleiclasticum sp. nov, a nitrogen-fixing and heavy crude oil-emulsifying bacterium isolated from the crude oil of Yumen Oilfield.</title>
        <authorList>
            <person name="Wu D."/>
            <person name="Cai M."/>
            <person name="Zhang X."/>
        </authorList>
    </citation>
    <scope>NUCLEOTIDE SEQUENCE [LARGE SCALE GENOMIC DNA]</scope>
    <source>
        <strain evidence="12 13">ROY-1-1-2</strain>
    </source>
</reference>
<evidence type="ECO:0000256" key="6">
    <source>
        <dbReference type="ARBA" id="ARBA00022723"/>
    </source>
</evidence>
<dbReference type="PANTHER" id="PTHR30040:SF2">
    <property type="entry name" value="FAD:PROTEIN FMN TRANSFERASE"/>
    <property type="match status" value="1"/>
</dbReference>
<protein>
    <recommendedName>
        <fullName evidence="3 11">FAD:protein FMN transferase</fullName>
        <ecNumber evidence="2 11">2.7.1.180</ecNumber>
    </recommendedName>
    <alternativeName>
        <fullName evidence="9 11">Flavin transferase</fullName>
    </alternativeName>
</protein>
<evidence type="ECO:0000256" key="11">
    <source>
        <dbReference type="PIRNR" id="PIRNR006268"/>
    </source>
</evidence>
<dbReference type="InterPro" id="IPR003374">
    <property type="entry name" value="ApbE-like_sf"/>
</dbReference>
<gene>
    <name evidence="12" type="ORF">HND93_29750</name>
</gene>
<dbReference type="Pfam" id="PF02424">
    <property type="entry name" value="ApbE"/>
    <property type="match status" value="1"/>
</dbReference>
<accession>A0ABX2TIP2</accession>
<comment type="caution">
    <text evidence="12">The sequence shown here is derived from an EMBL/GenBank/DDBJ whole genome shotgun (WGS) entry which is preliminary data.</text>
</comment>
<evidence type="ECO:0000256" key="10">
    <source>
        <dbReference type="ARBA" id="ARBA00048540"/>
    </source>
</evidence>
<dbReference type="GO" id="GO:0016740">
    <property type="term" value="F:transferase activity"/>
    <property type="evidence" value="ECO:0007669"/>
    <property type="project" value="UniProtKB-KW"/>
</dbReference>
<dbReference type="Gene3D" id="3.10.520.10">
    <property type="entry name" value="ApbE-like domains"/>
    <property type="match status" value="1"/>
</dbReference>
<evidence type="ECO:0000256" key="5">
    <source>
        <dbReference type="ARBA" id="ARBA00022679"/>
    </source>
</evidence>
<evidence type="ECO:0000256" key="9">
    <source>
        <dbReference type="ARBA" id="ARBA00031306"/>
    </source>
</evidence>
<dbReference type="InterPro" id="IPR024932">
    <property type="entry name" value="ApbE"/>
</dbReference>
<evidence type="ECO:0000256" key="4">
    <source>
        <dbReference type="ARBA" id="ARBA00022630"/>
    </source>
</evidence>
<dbReference type="PANTHER" id="PTHR30040">
    <property type="entry name" value="THIAMINE BIOSYNTHESIS LIPOPROTEIN APBE"/>
    <property type="match status" value="1"/>
</dbReference>
<dbReference type="SUPFAM" id="SSF143631">
    <property type="entry name" value="ApbE-like"/>
    <property type="match status" value="1"/>
</dbReference>
<evidence type="ECO:0000256" key="8">
    <source>
        <dbReference type="ARBA" id="ARBA00022842"/>
    </source>
</evidence>
<keyword evidence="4 11" id="KW-0285">Flavoprotein</keyword>
<dbReference type="EMBL" id="JABFDB010000032">
    <property type="protein sequence ID" value="NYZ23907.1"/>
    <property type="molecule type" value="Genomic_DNA"/>
</dbReference>
<organism evidence="12 13">
    <name type="scientific">Azospirillum oleiclasticum</name>
    <dbReference type="NCBI Taxonomy" id="2735135"/>
    <lineage>
        <taxon>Bacteria</taxon>
        <taxon>Pseudomonadati</taxon>
        <taxon>Pseudomonadota</taxon>
        <taxon>Alphaproteobacteria</taxon>
        <taxon>Rhodospirillales</taxon>
        <taxon>Azospirillaceae</taxon>
        <taxon>Azospirillum</taxon>
    </lineage>
</organism>
<evidence type="ECO:0000256" key="7">
    <source>
        <dbReference type="ARBA" id="ARBA00022827"/>
    </source>
</evidence>
<evidence type="ECO:0000256" key="2">
    <source>
        <dbReference type="ARBA" id="ARBA00011955"/>
    </source>
</evidence>
<keyword evidence="5 11" id="KW-0808">Transferase</keyword>
<comment type="similarity">
    <text evidence="11">Belongs to the ApbE family.</text>
</comment>
<evidence type="ECO:0000256" key="1">
    <source>
        <dbReference type="ARBA" id="ARBA00001946"/>
    </source>
</evidence>
<keyword evidence="8 11" id="KW-0460">Magnesium</keyword>
<evidence type="ECO:0000313" key="12">
    <source>
        <dbReference type="EMBL" id="NYZ23907.1"/>
    </source>
</evidence>
<dbReference type="EC" id="2.7.1.180" evidence="2 11"/>
<dbReference type="Proteomes" id="UP000584642">
    <property type="component" value="Unassembled WGS sequence"/>
</dbReference>